<evidence type="ECO:0000313" key="3">
    <source>
        <dbReference type="EMBL" id="EEC18653.1"/>
    </source>
</evidence>
<gene>
    <name evidence="3" type="ORF">IscW_ISCW023604</name>
</gene>
<feature type="transmembrane region" description="Helical" evidence="1">
    <location>
        <begin position="23"/>
        <end position="42"/>
    </location>
</feature>
<evidence type="ECO:0000313" key="5">
    <source>
        <dbReference type="Proteomes" id="UP000001555"/>
    </source>
</evidence>
<dbReference type="Proteomes" id="UP000001555">
    <property type="component" value="Unassembled WGS sequence"/>
</dbReference>
<evidence type="ECO:0000313" key="4">
    <source>
        <dbReference type="EnsemblMetazoa" id="ISCW023604-PA"/>
    </source>
</evidence>
<dbReference type="AlphaFoldDB" id="B7QII1"/>
<keyword evidence="1" id="KW-1133">Transmembrane helix</keyword>
<dbReference type="STRING" id="6945.B7QII1"/>
<reference evidence="4" key="2">
    <citation type="submission" date="2020-05" db="UniProtKB">
        <authorList>
            <consortium name="EnsemblMetazoa"/>
        </authorList>
    </citation>
    <scope>IDENTIFICATION</scope>
    <source>
        <strain evidence="4">wikel</strain>
    </source>
</reference>
<dbReference type="EMBL" id="ABJB010749939">
    <property type="status" value="NOT_ANNOTATED_CDS"/>
    <property type="molecule type" value="Genomic_DNA"/>
</dbReference>
<dbReference type="InParanoid" id="B7QII1"/>
<proteinExistence type="predicted"/>
<reference evidence="3 5" key="1">
    <citation type="submission" date="2008-03" db="EMBL/GenBank/DDBJ databases">
        <title>Annotation of Ixodes scapularis.</title>
        <authorList>
            <consortium name="Ixodes scapularis Genome Project Consortium"/>
            <person name="Caler E."/>
            <person name="Hannick L.I."/>
            <person name="Bidwell S."/>
            <person name="Joardar V."/>
            <person name="Thiagarajan M."/>
            <person name="Amedeo P."/>
            <person name="Galinsky K.J."/>
            <person name="Schobel S."/>
            <person name="Inman J."/>
            <person name="Hostetler J."/>
            <person name="Miller J."/>
            <person name="Hammond M."/>
            <person name="Megy K."/>
            <person name="Lawson D."/>
            <person name="Kodira C."/>
            <person name="Sutton G."/>
            <person name="Meyer J."/>
            <person name="Hill C.A."/>
            <person name="Birren B."/>
            <person name="Nene V."/>
            <person name="Collins F."/>
            <person name="Alarcon-Chaidez F."/>
            <person name="Wikel S."/>
            <person name="Strausberg R."/>
        </authorList>
    </citation>
    <scope>NUCLEOTIDE SEQUENCE [LARGE SCALE GENOMIC DNA]</scope>
    <source>
        <strain evidence="5">Wikel</strain>
        <strain evidence="3">Wikel colony</strain>
    </source>
</reference>
<dbReference type="PaxDb" id="6945-B7QII1"/>
<name>B7QII1_IXOSC</name>
<dbReference type="EMBL" id="DS946260">
    <property type="protein sequence ID" value="EEC18653.1"/>
    <property type="molecule type" value="Genomic_DNA"/>
</dbReference>
<keyword evidence="5" id="KW-1185">Reference proteome</keyword>
<dbReference type="EnsemblMetazoa" id="ISCW023604-RA">
    <property type="protein sequence ID" value="ISCW023604-PA"/>
    <property type="gene ID" value="ISCW023604"/>
</dbReference>
<dbReference type="HOGENOM" id="CLU_1940443_0_0_1"/>
<dbReference type="VEuPathDB" id="VectorBase:ISCW023604"/>
<keyword evidence="1" id="KW-0812">Transmembrane</keyword>
<sequence>MLLESLGAIHPWCNASQLTIRRCMLLALALGLFSFALSVYFINYNSIRVDLETCYTDCSGTKFSLLRVPPQPTFQCRSQLDGEPTEQSAANVHASSAQARLDPRVLVFVETQFSKLGKQICEILEGSRFR</sequence>
<dbReference type="Pfam" id="PF25119">
    <property type="entry name" value="HSNSD_N"/>
    <property type="match status" value="1"/>
</dbReference>
<protein>
    <recommendedName>
        <fullName evidence="2">Heparan sulfate-N-deacetylase N-terminal domain-containing protein</fullName>
    </recommendedName>
</protein>
<feature type="domain" description="Heparan sulfate-N-deacetylase N-terminal" evidence="2">
    <location>
        <begin position="102"/>
        <end position="130"/>
    </location>
</feature>
<dbReference type="InterPro" id="IPR056793">
    <property type="entry name" value="HSNSD_N"/>
</dbReference>
<evidence type="ECO:0000256" key="1">
    <source>
        <dbReference type="SAM" id="Phobius"/>
    </source>
</evidence>
<organism>
    <name type="scientific">Ixodes scapularis</name>
    <name type="common">Black-legged tick</name>
    <name type="synonym">Deer tick</name>
    <dbReference type="NCBI Taxonomy" id="6945"/>
    <lineage>
        <taxon>Eukaryota</taxon>
        <taxon>Metazoa</taxon>
        <taxon>Ecdysozoa</taxon>
        <taxon>Arthropoda</taxon>
        <taxon>Chelicerata</taxon>
        <taxon>Arachnida</taxon>
        <taxon>Acari</taxon>
        <taxon>Parasitiformes</taxon>
        <taxon>Ixodida</taxon>
        <taxon>Ixodoidea</taxon>
        <taxon>Ixodidae</taxon>
        <taxon>Ixodinae</taxon>
        <taxon>Ixodes</taxon>
    </lineage>
</organism>
<accession>B7QII1</accession>
<evidence type="ECO:0000259" key="2">
    <source>
        <dbReference type="Pfam" id="PF25119"/>
    </source>
</evidence>
<dbReference type="OrthoDB" id="8958249at2759"/>
<keyword evidence="1" id="KW-0472">Membrane</keyword>
<dbReference type="VEuPathDB" id="VectorBase:ISCP_031769"/>